<dbReference type="InterPro" id="IPR011990">
    <property type="entry name" value="TPR-like_helical_dom_sf"/>
</dbReference>
<keyword evidence="4" id="KW-0472">Membrane</keyword>
<evidence type="ECO:0000256" key="2">
    <source>
        <dbReference type="ARBA" id="ARBA00006275"/>
    </source>
</evidence>
<reference evidence="9 10" key="1">
    <citation type="submission" date="2018-07" db="EMBL/GenBank/DDBJ databases">
        <title>Genomic Encyclopedia of Type Strains, Phase III (KMG-III): the genomes of soil and plant-associated and newly described type strains.</title>
        <authorList>
            <person name="Whitman W."/>
        </authorList>
    </citation>
    <scope>NUCLEOTIDE SEQUENCE [LARGE SCALE GENOMIC DNA]</scope>
    <source>
        <strain evidence="9 10">CECT 7946</strain>
    </source>
</reference>
<comment type="caution">
    <text evidence="9">The sequence shown here is derived from an EMBL/GenBank/DDBJ whole genome shotgun (WGS) entry which is preliminary data.</text>
</comment>
<feature type="chain" id="PRO_5017663711" evidence="6">
    <location>
        <begin position="26"/>
        <end position="493"/>
    </location>
</feature>
<evidence type="ECO:0000259" key="8">
    <source>
        <dbReference type="Pfam" id="PF14322"/>
    </source>
</evidence>
<dbReference type="SUPFAM" id="SSF48452">
    <property type="entry name" value="TPR-like"/>
    <property type="match status" value="1"/>
</dbReference>
<feature type="domain" description="RagB/SusD" evidence="7">
    <location>
        <begin position="351"/>
        <end position="457"/>
    </location>
</feature>
<evidence type="ECO:0000256" key="6">
    <source>
        <dbReference type="SAM" id="SignalP"/>
    </source>
</evidence>
<dbReference type="InterPro" id="IPR033985">
    <property type="entry name" value="SusD-like_N"/>
</dbReference>
<proteinExistence type="inferred from homology"/>
<dbReference type="CDD" id="cd08977">
    <property type="entry name" value="SusD"/>
    <property type="match status" value="1"/>
</dbReference>
<dbReference type="EMBL" id="QRDV01000006">
    <property type="protein sequence ID" value="RED43170.1"/>
    <property type="molecule type" value="Genomic_DNA"/>
</dbReference>
<evidence type="ECO:0000313" key="10">
    <source>
        <dbReference type="Proteomes" id="UP000256980"/>
    </source>
</evidence>
<organism evidence="9 10">
    <name type="scientific">Winogradskyella eximia</name>
    <dbReference type="NCBI Taxonomy" id="262006"/>
    <lineage>
        <taxon>Bacteria</taxon>
        <taxon>Pseudomonadati</taxon>
        <taxon>Bacteroidota</taxon>
        <taxon>Flavobacteriia</taxon>
        <taxon>Flavobacteriales</taxon>
        <taxon>Flavobacteriaceae</taxon>
        <taxon>Winogradskyella</taxon>
    </lineage>
</organism>
<dbReference type="GO" id="GO:0009279">
    <property type="term" value="C:cell outer membrane"/>
    <property type="evidence" value="ECO:0007669"/>
    <property type="project" value="UniProtKB-SubCell"/>
</dbReference>
<evidence type="ECO:0000256" key="5">
    <source>
        <dbReference type="ARBA" id="ARBA00023237"/>
    </source>
</evidence>
<dbReference type="InterPro" id="IPR012944">
    <property type="entry name" value="SusD_RagB_dom"/>
</dbReference>
<sequence length="493" mass="55885">MFHFNLRQMTIKKITALFLILTCFACEDYIDTLPEGQENSENYFNSKSDYEDALVGVYDLLSTTYLNNILGEIASDNSLCGGETPTDVLDWQQIDDMTHTPDNGALRSVFQFMYAGISRANYIVEFQDKIDFEGKEQLLAENLVLRSYYYFELVKFFGDVPLYTNGRITIEESQSIPRTPKAEVYAKLEADLQSTIDDLPWQQNQNGRVTKGTALSLLGKIYLYQEKFELAATTLDLVINSGQYQLVDDFSTIFLNSNENNSESVFEVQYFGGEGGSFDCFQCVEGNIAVGFMGPRFTGGDFAPFTSGFSFNPPTQELYNLYSADDERRDATILSMESFIAENPSVTFSLGNELDYTGYYNKKYIPYAEANSGDVNLTHSNNYRAIRYSDVLLMAAEAYNRSGLNDSKAKDYVNLVRVRAGLDEIQTSGTNLTQDIYKERRLELAGEGHRFFDQVRTGRTNSIPNFSNKNVLFPIPRIEIELAGNNWEQNPDY</sequence>
<feature type="signal peptide" evidence="6">
    <location>
        <begin position="1"/>
        <end position="25"/>
    </location>
</feature>
<dbReference type="Proteomes" id="UP000256980">
    <property type="component" value="Unassembled WGS sequence"/>
</dbReference>
<dbReference type="Pfam" id="PF14322">
    <property type="entry name" value="SusD-like_3"/>
    <property type="match status" value="1"/>
</dbReference>
<name>A0A3D9H0Z2_9FLAO</name>
<feature type="domain" description="SusD-like N-terminal" evidence="8">
    <location>
        <begin position="28"/>
        <end position="223"/>
    </location>
</feature>
<protein>
    <submittedName>
        <fullName evidence="9">Putative outer membrane starch-binding protein</fullName>
    </submittedName>
</protein>
<dbReference type="Pfam" id="PF07980">
    <property type="entry name" value="SusD_RagB"/>
    <property type="match status" value="1"/>
</dbReference>
<dbReference type="AlphaFoldDB" id="A0A3D9H0Z2"/>
<keyword evidence="5" id="KW-0998">Cell outer membrane</keyword>
<dbReference type="Gene3D" id="1.25.40.390">
    <property type="match status" value="1"/>
</dbReference>
<comment type="similarity">
    <text evidence="2">Belongs to the SusD family.</text>
</comment>
<evidence type="ECO:0000313" key="9">
    <source>
        <dbReference type="EMBL" id="RED43170.1"/>
    </source>
</evidence>
<keyword evidence="10" id="KW-1185">Reference proteome</keyword>
<evidence type="ECO:0000256" key="3">
    <source>
        <dbReference type="ARBA" id="ARBA00022729"/>
    </source>
</evidence>
<gene>
    <name evidence="9" type="ORF">DFQ10_10682</name>
</gene>
<evidence type="ECO:0000259" key="7">
    <source>
        <dbReference type="Pfam" id="PF07980"/>
    </source>
</evidence>
<evidence type="ECO:0000256" key="4">
    <source>
        <dbReference type="ARBA" id="ARBA00023136"/>
    </source>
</evidence>
<evidence type="ECO:0000256" key="1">
    <source>
        <dbReference type="ARBA" id="ARBA00004442"/>
    </source>
</evidence>
<comment type="subcellular location">
    <subcellularLocation>
        <location evidence="1">Cell outer membrane</location>
    </subcellularLocation>
</comment>
<accession>A0A3D9H0Z2</accession>
<keyword evidence="3 6" id="KW-0732">Signal</keyword>